<evidence type="ECO:0000313" key="3">
    <source>
        <dbReference type="Proteomes" id="UP000070328"/>
    </source>
</evidence>
<name>A0A135SLB2_9PEZI</name>
<dbReference type="EMBL" id="JFBX01000521">
    <property type="protein sequence ID" value="KXH36675.1"/>
    <property type="molecule type" value="Genomic_DNA"/>
</dbReference>
<accession>A0A135SLB2</accession>
<keyword evidence="3" id="KW-1185">Reference proteome</keyword>
<comment type="caution">
    <text evidence="2">The sequence shown here is derived from an EMBL/GenBank/DDBJ whole genome shotgun (WGS) entry which is preliminary data.</text>
</comment>
<organism evidence="2 3">
    <name type="scientific">Colletotrichum simmondsii</name>
    <dbReference type="NCBI Taxonomy" id="703756"/>
    <lineage>
        <taxon>Eukaryota</taxon>
        <taxon>Fungi</taxon>
        <taxon>Dikarya</taxon>
        <taxon>Ascomycota</taxon>
        <taxon>Pezizomycotina</taxon>
        <taxon>Sordariomycetes</taxon>
        <taxon>Hypocreomycetidae</taxon>
        <taxon>Glomerellales</taxon>
        <taxon>Glomerellaceae</taxon>
        <taxon>Colletotrichum</taxon>
        <taxon>Colletotrichum acutatum species complex</taxon>
    </lineage>
</organism>
<gene>
    <name evidence="2" type="ORF">CSIM01_03069</name>
</gene>
<feature type="compositionally biased region" description="Low complexity" evidence="1">
    <location>
        <begin position="52"/>
        <end position="61"/>
    </location>
</feature>
<evidence type="ECO:0000313" key="2">
    <source>
        <dbReference type="EMBL" id="KXH36675.1"/>
    </source>
</evidence>
<sequence>MDSSAQARQVLIADLPREGDLAHHTNDGRSTTLIRSESNVVGDPNPNPNPNPNSDSSSNPDLSLHPEHSEPELLSSVDVASLYAQVAKLNDSLAKLEDEVRREPYVNSERECRGAAGDVEQLLASLAQRAGKKTGLERWFPCTGRKKRDLLRRHVCVVQETCKNVGTTHLRVADAFAGLCGRADGLGEDGERLSQVVGEARDGFEWERVRWKVLGWQEGMLREELKCVEARMSAVSGDSSSSGPVLDGIEDNIVGNASTTTTSEREAAVAEMRFEMEPMEKLPSETEGYAHNPTEDDRDHFVKQLQHLKDERDARSPGNERDEVRLEIMAASLESLFLVKHGDLSADLQRRVGALREGGKRCLAVAERLEKLRDSNHNDLVAGLGELAKKPDAESQPKVVKKVKATGRLGASYRGVTTAEYLMMR</sequence>
<feature type="compositionally biased region" description="Polar residues" evidence="1">
    <location>
        <begin position="28"/>
        <end position="39"/>
    </location>
</feature>
<dbReference type="Proteomes" id="UP000070328">
    <property type="component" value="Unassembled WGS sequence"/>
</dbReference>
<evidence type="ECO:0000256" key="1">
    <source>
        <dbReference type="SAM" id="MobiDB-lite"/>
    </source>
</evidence>
<proteinExistence type="predicted"/>
<reference evidence="2 3" key="1">
    <citation type="submission" date="2014-02" db="EMBL/GenBank/DDBJ databases">
        <title>The genome sequence of Colletotrichum simmondsii CBS122122.</title>
        <authorList>
            <person name="Baroncelli R."/>
            <person name="Thon M.R."/>
        </authorList>
    </citation>
    <scope>NUCLEOTIDE SEQUENCE [LARGE SCALE GENOMIC DNA]</scope>
    <source>
        <strain evidence="2 3">CBS122122</strain>
    </source>
</reference>
<dbReference type="AlphaFoldDB" id="A0A135SLB2"/>
<feature type="compositionally biased region" description="Basic and acidic residues" evidence="1">
    <location>
        <begin position="15"/>
        <end position="27"/>
    </location>
</feature>
<dbReference type="OrthoDB" id="4847418at2759"/>
<protein>
    <submittedName>
        <fullName evidence="2">Uncharacterized protein</fullName>
    </submittedName>
</protein>
<feature type="region of interest" description="Disordered" evidence="1">
    <location>
        <begin position="1"/>
        <end position="69"/>
    </location>
</feature>